<keyword evidence="2" id="KW-1185">Reference proteome</keyword>
<dbReference type="EMBL" id="JAMKFB020000017">
    <property type="protein sequence ID" value="KAL0170632.1"/>
    <property type="molecule type" value="Genomic_DNA"/>
</dbReference>
<sequence>MCQGDHTVTDYSIEFRTLAAECGWNSEAQWDMFLYGLSDSVEDGIYSLELPTGVDSLIDLAIWVDTRLQRFCWSLHRATFHPSLAKLCFSTSAS</sequence>
<organism evidence="1 2">
    <name type="scientific">Cirrhinus mrigala</name>
    <name type="common">Mrigala</name>
    <dbReference type="NCBI Taxonomy" id="683832"/>
    <lineage>
        <taxon>Eukaryota</taxon>
        <taxon>Metazoa</taxon>
        <taxon>Chordata</taxon>
        <taxon>Craniata</taxon>
        <taxon>Vertebrata</taxon>
        <taxon>Euteleostomi</taxon>
        <taxon>Actinopterygii</taxon>
        <taxon>Neopterygii</taxon>
        <taxon>Teleostei</taxon>
        <taxon>Ostariophysi</taxon>
        <taxon>Cypriniformes</taxon>
        <taxon>Cyprinidae</taxon>
        <taxon>Labeoninae</taxon>
        <taxon>Labeonini</taxon>
        <taxon>Cirrhinus</taxon>
    </lineage>
</organism>
<name>A0ABD0P9N9_CIRMR</name>
<reference evidence="1 2" key="1">
    <citation type="submission" date="2024-05" db="EMBL/GenBank/DDBJ databases">
        <title>Genome sequencing and assembly of Indian major carp, Cirrhinus mrigala (Hamilton, 1822).</title>
        <authorList>
            <person name="Mohindra V."/>
            <person name="Chowdhury L.M."/>
            <person name="Lal K."/>
            <person name="Jena J.K."/>
        </authorList>
    </citation>
    <scope>NUCLEOTIDE SEQUENCE [LARGE SCALE GENOMIC DNA]</scope>
    <source>
        <strain evidence="1">CM1030</strain>
        <tissue evidence="1">Blood</tissue>
    </source>
</reference>
<dbReference type="AlphaFoldDB" id="A0ABD0P9N9"/>
<gene>
    <name evidence="1" type="ORF">M9458_035228</name>
</gene>
<evidence type="ECO:0000313" key="1">
    <source>
        <dbReference type="EMBL" id="KAL0170632.1"/>
    </source>
</evidence>
<evidence type="ECO:0008006" key="3">
    <source>
        <dbReference type="Google" id="ProtNLM"/>
    </source>
</evidence>
<comment type="caution">
    <text evidence="1">The sequence shown here is derived from an EMBL/GenBank/DDBJ whole genome shotgun (WGS) entry which is preliminary data.</text>
</comment>
<evidence type="ECO:0000313" key="2">
    <source>
        <dbReference type="Proteomes" id="UP001529510"/>
    </source>
</evidence>
<feature type="non-terminal residue" evidence="1">
    <location>
        <position position="94"/>
    </location>
</feature>
<dbReference type="Proteomes" id="UP001529510">
    <property type="component" value="Unassembled WGS sequence"/>
</dbReference>
<proteinExistence type="predicted"/>
<protein>
    <recommendedName>
        <fullName evidence="3">Retrotransposon gag domain-containing protein</fullName>
    </recommendedName>
</protein>
<accession>A0ABD0P9N9</accession>